<evidence type="ECO:0000313" key="2">
    <source>
        <dbReference type="EMBL" id="RIB20198.1"/>
    </source>
</evidence>
<evidence type="ECO:0000313" key="3">
    <source>
        <dbReference type="Proteomes" id="UP000266673"/>
    </source>
</evidence>
<evidence type="ECO:0000259" key="1">
    <source>
        <dbReference type="Pfam" id="PF12009"/>
    </source>
</evidence>
<dbReference type="GO" id="GO:0003964">
    <property type="term" value="F:RNA-directed DNA polymerase activity"/>
    <property type="evidence" value="ECO:0007669"/>
    <property type="project" value="InterPro"/>
</dbReference>
<organism evidence="2 3">
    <name type="scientific">Gigaspora rosea</name>
    <dbReference type="NCBI Taxonomy" id="44941"/>
    <lineage>
        <taxon>Eukaryota</taxon>
        <taxon>Fungi</taxon>
        <taxon>Fungi incertae sedis</taxon>
        <taxon>Mucoromycota</taxon>
        <taxon>Glomeromycotina</taxon>
        <taxon>Glomeromycetes</taxon>
        <taxon>Diversisporales</taxon>
        <taxon>Gigasporaceae</taxon>
        <taxon>Gigaspora</taxon>
    </lineage>
</organism>
<proteinExistence type="predicted"/>
<dbReference type="EMBL" id="QKWP01000431">
    <property type="protein sequence ID" value="RIB20198.1"/>
    <property type="molecule type" value="Genomic_DNA"/>
</dbReference>
<dbReference type="Pfam" id="PF12009">
    <property type="entry name" value="Telomerase_RBD"/>
    <property type="match status" value="1"/>
</dbReference>
<protein>
    <recommendedName>
        <fullName evidence="1">Telomerase ribonucleoprotein complex - RNA-binding domain-containing protein</fullName>
    </recommendedName>
</protein>
<reference evidence="2 3" key="1">
    <citation type="submission" date="2018-06" db="EMBL/GenBank/DDBJ databases">
        <title>Comparative genomics reveals the genomic features of Rhizophagus irregularis, R. cerebriforme, R. diaphanum and Gigaspora rosea, and their symbiotic lifestyle signature.</title>
        <authorList>
            <person name="Morin E."/>
            <person name="San Clemente H."/>
            <person name="Chen E.C.H."/>
            <person name="De La Providencia I."/>
            <person name="Hainaut M."/>
            <person name="Kuo A."/>
            <person name="Kohler A."/>
            <person name="Murat C."/>
            <person name="Tang N."/>
            <person name="Roy S."/>
            <person name="Loubradou J."/>
            <person name="Henrissat B."/>
            <person name="Grigoriev I.V."/>
            <person name="Corradi N."/>
            <person name="Roux C."/>
            <person name="Martin F.M."/>
        </authorList>
    </citation>
    <scope>NUCLEOTIDE SEQUENCE [LARGE SCALE GENOMIC DNA]</scope>
    <source>
        <strain evidence="2 3">DAOM 194757</strain>
    </source>
</reference>
<gene>
    <name evidence="2" type="ORF">C2G38_2179938</name>
</gene>
<dbReference type="InterPro" id="IPR021891">
    <property type="entry name" value="Telomerase_RBD"/>
</dbReference>
<feature type="domain" description="Telomerase ribonucleoprotein complex - RNA-binding" evidence="1">
    <location>
        <begin position="91"/>
        <end position="122"/>
    </location>
</feature>
<dbReference type="OrthoDB" id="10617989at2759"/>
<dbReference type="Gene3D" id="1.10.132.70">
    <property type="match status" value="1"/>
</dbReference>
<sequence length="174" mass="20552">MTLQNMDIDSQNESEYLPRPGKFEWREISTRNNTKKTEFLKLQNTTIRTESYNENRGVNSMGGVRAPINLRFNSVPPPIEFTPRFSLYDSTIFYITANAATRNRVFYYRRDAWLRMEKHSVESIMKAFEEIPQHQFTAIVGHKRLLEIIKDVLEEVEIHLEDKICLRLLDHTAE</sequence>
<dbReference type="AlphaFoldDB" id="A0A397VEJ3"/>
<name>A0A397VEJ3_9GLOM</name>
<accession>A0A397VEJ3</accession>
<comment type="caution">
    <text evidence="2">The sequence shown here is derived from an EMBL/GenBank/DDBJ whole genome shotgun (WGS) entry which is preliminary data.</text>
</comment>
<keyword evidence="3" id="KW-1185">Reference proteome</keyword>
<dbReference type="Proteomes" id="UP000266673">
    <property type="component" value="Unassembled WGS sequence"/>
</dbReference>